<dbReference type="KEGG" id="sbro:GQF42_23855"/>
<gene>
    <name evidence="1" type="ORF">GQF42_23855</name>
</gene>
<protein>
    <submittedName>
        <fullName evidence="1">Uncharacterized protein</fullName>
    </submittedName>
</protein>
<dbReference type="InterPro" id="IPR036170">
    <property type="entry name" value="YezG-like_sf"/>
</dbReference>
<organism evidence="1 2">
    <name type="scientific">Streptomyces broussonetiae</name>
    <dbReference type="NCBI Taxonomy" id="2686304"/>
    <lineage>
        <taxon>Bacteria</taxon>
        <taxon>Bacillati</taxon>
        <taxon>Actinomycetota</taxon>
        <taxon>Actinomycetes</taxon>
        <taxon>Kitasatosporales</taxon>
        <taxon>Streptomycetaceae</taxon>
        <taxon>Streptomyces</taxon>
    </lineage>
</organism>
<evidence type="ECO:0000313" key="1">
    <source>
        <dbReference type="EMBL" id="QHA05914.1"/>
    </source>
</evidence>
<dbReference type="Proteomes" id="UP000436138">
    <property type="component" value="Chromosome"/>
</dbReference>
<sequence length="511" mass="55359">MTPDGQGRAVERDDAFAVALRAAFSGAGEGHTPDVDLAALMRPAPDPELEARMRALADLVARELDACAPEGRQRLDAVFVLTGRIERARLTCHTGTRSVEVAPSSAVLRLVSDHRELAARTPTGPWWRMRVRLTADGAPDIDYDHGELPIADEDRLPPDAYRADLARLGFPREKLPTWLAAYVGHEDRQSRSPVLAAARARADAEAGVRPVAPVDGLPQLPTMWARWALLSAAFVAAGSAAGPRVRPSHAWFEHSGRGGATLWLLPGDRAVLSGGVWEAPGLAAAYRGDAPFPDLFAGAPASVTDEVLDPRGADGLLSFCYWYEGRRWCRGESQQPEEVTTAVPDVRTADTVIDVVARLTGRGDEPAVRRAAVQLVAAAEARTVTRDMLVGLFGGGDGDVDGALQQLVLADVAGRADFPPIDEQSAIAIVREHMLDNGLETPEYSVRNLAASRLGVGWMVYVPVPRGETRIWRAIFYVADDGVLERSSSAEAPSRYEAGFEKRFHERRRNR</sequence>
<accession>A0A6I6N3A7</accession>
<dbReference type="RefSeq" id="WP_158923065.1">
    <property type="nucleotide sequence ID" value="NZ_CP047020.1"/>
</dbReference>
<dbReference type="EMBL" id="CP047020">
    <property type="protein sequence ID" value="QHA05914.1"/>
    <property type="molecule type" value="Genomic_DNA"/>
</dbReference>
<name>A0A6I6N3A7_9ACTN</name>
<reference evidence="1 2" key="1">
    <citation type="submission" date="2019-12" db="EMBL/GenBank/DDBJ databases">
        <title>Streptomyces sp. strain T44 isolated from rhizosphere soil of Broussonetia papyrifera.</title>
        <authorList>
            <person name="Mo P."/>
        </authorList>
    </citation>
    <scope>NUCLEOTIDE SEQUENCE [LARGE SCALE GENOMIC DNA]</scope>
    <source>
        <strain evidence="1 2">T44</strain>
    </source>
</reference>
<proteinExistence type="predicted"/>
<dbReference type="AlphaFoldDB" id="A0A6I6N3A7"/>
<evidence type="ECO:0000313" key="2">
    <source>
        <dbReference type="Proteomes" id="UP000436138"/>
    </source>
</evidence>
<keyword evidence="2" id="KW-1185">Reference proteome</keyword>
<dbReference type="SUPFAM" id="SSF160424">
    <property type="entry name" value="BH3703-like"/>
    <property type="match status" value="1"/>
</dbReference>